<evidence type="ECO:0000313" key="2">
    <source>
        <dbReference type="EMBL" id="ORM90087.1"/>
    </source>
</evidence>
<dbReference type="OrthoDB" id="6548538at2"/>
<comment type="caution">
    <text evidence="2">The sequence shown here is derived from an EMBL/GenBank/DDBJ whole genome shotgun (WGS) entry which is preliminary data.</text>
</comment>
<sequence>MSRLPLIATLFMAGIIFNCLRQLMNYSLTLTHQVLVTGAVAGFVLAALVLAVEIIAYRRARRSRGTHHEA</sequence>
<dbReference type="STRING" id="55209.HA50_26310"/>
<dbReference type="RefSeq" id="WP_084879810.1">
    <property type="nucleotide sequence ID" value="NZ_JAGGMY010000007.1"/>
</dbReference>
<keyword evidence="3" id="KW-1185">Reference proteome</keyword>
<feature type="transmembrane region" description="Helical" evidence="1">
    <location>
        <begin position="35"/>
        <end position="57"/>
    </location>
</feature>
<keyword evidence="1" id="KW-1133">Transmembrane helix</keyword>
<name>A0A1X1EMA8_PANCY</name>
<accession>A0A1X1EMA8</accession>
<evidence type="ECO:0000313" key="3">
    <source>
        <dbReference type="Proteomes" id="UP000193749"/>
    </source>
</evidence>
<protein>
    <submittedName>
        <fullName evidence="2">Uncharacterized protein</fullName>
    </submittedName>
</protein>
<gene>
    <name evidence="2" type="ORF">HA50_26310</name>
</gene>
<evidence type="ECO:0000256" key="1">
    <source>
        <dbReference type="SAM" id="Phobius"/>
    </source>
</evidence>
<proteinExistence type="predicted"/>
<keyword evidence="1" id="KW-0812">Transmembrane</keyword>
<dbReference type="Proteomes" id="UP000193749">
    <property type="component" value="Unassembled WGS sequence"/>
</dbReference>
<dbReference type="EMBL" id="MLJI01000002">
    <property type="protein sequence ID" value="ORM90087.1"/>
    <property type="molecule type" value="Genomic_DNA"/>
</dbReference>
<dbReference type="AlphaFoldDB" id="A0A1X1EMA8"/>
<organism evidence="2 3">
    <name type="scientific">Pantoea cypripedii</name>
    <name type="common">Pectobacterium cypripedii</name>
    <name type="synonym">Erwinia cypripedii</name>
    <dbReference type="NCBI Taxonomy" id="55209"/>
    <lineage>
        <taxon>Bacteria</taxon>
        <taxon>Pseudomonadati</taxon>
        <taxon>Pseudomonadota</taxon>
        <taxon>Gammaproteobacteria</taxon>
        <taxon>Enterobacterales</taxon>
        <taxon>Erwiniaceae</taxon>
        <taxon>Pantoea</taxon>
    </lineage>
</organism>
<reference evidence="2 3" key="1">
    <citation type="journal article" date="2017" name="Antonie Van Leeuwenhoek">
        <title>Phylogenomic resolution of the bacterial genus Pantoea and its relationship with Erwinia and Tatumella.</title>
        <authorList>
            <person name="Palmer M."/>
            <person name="Steenkamp E.T."/>
            <person name="Coetzee M.P."/>
            <person name="Chan W.Y."/>
            <person name="van Zyl E."/>
            <person name="De Maayer P."/>
            <person name="Coutinho T.A."/>
            <person name="Blom J."/>
            <person name="Smits T.H."/>
            <person name="Duffy B."/>
            <person name="Venter S.N."/>
        </authorList>
    </citation>
    <scope>NUCLEOTIDE SEQUENCE [LARGE SCALE GENOMIC DNA]</scope>
    <source>
        <strain evidence="2 3">LMG 2657</strain>
    </source>
</reference>
<keyword evidence="1" id="KW-0472">Membrane</keyword>